<dbReference type="InterPro" id="IPR011141">
    <property type="entry name" value="Polyketide_synthase_type-III"/>
</dbReference>
<dbReference type="Gene3D" id="3.40.47.10">
    <property type="match status" value="2"/>
</dbReference>
<keyword evidence="2 5" id="KW-0808">Transferase</keyword>
<accession>A0A9Q1K881</accession>
<evidence type="ECO:0000259" key="7">
    <source>
        <dbReference type="Pfam" id="PF02797"/>
    </source>
</evidence>
<dbReference type="PANTHER" id="PTHR11877">
    <property type="entry name" value="HYDROXYMETHYLGLUTARYL-COA SYNTHASE"/>
    <property type="match status" value="1"/>
</dbReference>
<feature type="domain" description="Chalcone/stilbene synthase N-terminal" evidence="6">
    <location>
        <begin position="6"/>
        <end position="228"/>
    </location>
</feature>
<dbReference type="GO" id="GO:0016747">
    <property type="term" value="F:acyltransferase activity, transferring groups other than amino-acyl groups"/>
    <property type="evidence" value="ECO:0007669"/>
    <property type="project" value="InterPro"/>
</dbReference>
<dbReference type="InterPro" id="IPR016039">
    <property type="entry name" value="Thiolase-like"/>
</dbReference>
<dbReference type="AlphaFoldDB" id="A0A9Q1K881"/>
<evidence type="ECO:0000256" key="1">
    <source>
        <dbReference type="ARBA" id="ARBA00005531"/>
    </source>
</evidence>
<keyword evidence="3 5" id="KW-0012">Acyltransferase</keyword>
<evidence type="ECO:0000259" key="6">
    <source>
        <dbReference type="Pfam" id="PF00195"/>
    </source>
</evidence>
<name>A0A9Q1K881_9CARY</name>
<gene>
    <name evidence="8" type="ORF">Cgig2_003623</name>
</gene>
<evidence type="ECO:0000256" key="3">
    <source>
        <dbReference type="ARBA" id="ARBA00023315"/>
    </source>
</evidence>
<evidence type="ECO:0000313" key="9">
    <source>
        <dbReference type="Proteomes" id="UP001153076"/>
    </source>
</evidence>
<dbReference type="SUPFAM" id="SSF53901">
    <property type="entry name" value="Thiolase-like"/>
    <property type="match status" value="2"/>
</dbReference>
<dbReference type="Proteomes" id="UP001153076">
    <property type="component" value="Unassembled WGS sequence"/>
</dbReference>
<dbReference type="EMBL" id="JAKOGI010000263">
    <property type="protein sequence ID" value="KAJ8438234.1"/>
    <property type="molecule type" value="Genomic_DNA"/>
</dbReference>
<evidence type="ECO:0000313" key="8">
    <source>
        <dbReference type="EMBL" id="KAJ8438234.1"/>
    </source>
</evidence>
<dbReference type="Pfam" id="PF02797">
    <property type="entry name" value="Chal_sti_synt_C"/>
    <property type="match status" value="1"/>
</dbReference>
<dbReference type="GO" id="GO:0030639">
    <property type="term" value="P:polyketide biosynthetic process"/>
    <property type="evidence" value="ECO:0007669"/>
    <property type="project" value="TreeGrafter"/>
</dbReference>
<feature type="active site" description="Acyl-thioester intermediate" evidence="4">
    <location>
        <position position="164"/>
    </location>
</feature>
<dbReference type="Pfam" id="PF00195">
    <property type="entry name" value="Chal_sti_synt_N"/>
    <property type="match status" value="1"/>
</dbReference>
<dbReference type="FunFam" id="3.40.47.10:FF:000014">
    <property type="entry name" value="Chalcone synthase 1"/>
    <property type="match status" value="1"/>
</dbReference>
<reference evidence="8" key="1">
    <citation type="submission" date="2022-04" db="EMBL/GenBank/DDBJ databases">
        <title>Carnegiea gigantea Genome sequencing and assembly v2.</title>
        <authorList>
            <person name="Copetti D."/>
            <person name="Sanderson M.J."/>
            <person name="Burquez A."/>
            <person name="Wojciechowski M.F."/>
        </authorList>
    </citation>
    <scope>NUCLEOTIDE SEQUENCE</scope>
    <source>
        <strain evidence="8">SGP5-SGP5p</strain>
        <tissue evidence="8">Aerial part</tissue>
    </source>
</reference>
<evidence type="ECO:0008006" key="10">
    <source>
        <dbReference type="Google" id="ProtNLM"/>
    </source>
</evidence>
<evidence type="ECO:0000256" key="5">
    <source>
        <dbReference type="RuleBase" id="RU003633"/>
    </source>
</evidence>
<comment type="similarity">
    <text evidence="1 5">Belongs to the thiolase-like superfamily. Chalcone/stilbene synthases family.</text>
</comment>
<comment type="caution">
    <text evidence="8">The sequence shown here is derived from an EMBL/GenBank/DDBJ whole genome shotgun (WGS) entry which is preliminary data.</text>
</comment>
<proteinExistence type="inferred from homology"/>
<dbReference type="InterPro" id="IPR001099">
    <property type="entry name" value="Chalcone/stilbene_synt_N"/>
</dbReference>
<keyword evidence="9" id="KW-1185">Reference proteome</keyword>
<evidence type="ECO:0000256" key="4">
    <source>
        <dbReference type="PIRSR" id="PIRSR000451-1"/>
    </source>
</evidence>
<dbReference type="PIRSF" id="PIRSF000451">
    <property type="entry name" value="PKS_III"/>
    <property type="match status" value="1"/>
</dbReference>
<dbReference type="InterPro" id="IPR012328">
    <property type="entry name" value="Chalcone/stilbene_synt_C"/>
</dbReference>
<dbReference type="PANTHER" id="PTHR11877:SF14">
    <property type="entry name" value="CHALCONE SYNTHASE"/>
    <property type="match status" value="1"/>
</dbReference>
<dbReference type="OrthoDB" id="1500228at2759"/>
<evidence type="ECO:0000256" key="2">
    <source>
        <dbReference type="ARBA" id="ARBA00022679"/>
    </source>
</evidence>
<dbReference type="CDD" id="cd00831">
    <property type="entry name" value="CHS_like"/>
    <property type="match status" value="1"/>
</dbReference>
<dbReference type="FunFam" id="3.40.47.10:FF:000025">
    <property type="entry name" value="Chalcone synthase 2"/>
    <property type="match status" value="1"/>
</dbReference>
<organism evidence="8 9">
    <name type="scientific">Carnegiea gigantea</name>
    <dbReference type="NCBI Taxonomy" id="171969"/>
    <lineage>
        <taxon>Eukaryota</taxon>
        <taxon>Viridiplantae</taxon>
        <taxon>Streptophyta</taxon>
        <taxon>Embryophyta</taxon>
        <taxon>Tracheophyta</taxon>
        <taxon>Spermatophyta</taxon>
        <taxon>Magnoliopsida</taxon>
        <taxon>eudicotyledons</taxon>
        <taxon>Gunneridae</taxon>
        <taxon>Pentapetalae</taxon>
        <taxon>Caryophyllales</taxon>
        <taxon>Cactineae</taxon>
        <taxon>Cactaceae</taxon>
        <taxon>Cactoideae</taxon>
        <taxon>Echinocereeae</taxon>
        <taxon>Carnegiea</taxon>
    </lineage>
</organism>
<feature type="domain" description="Chalcone/stilbene synthase C-terminal" evidence="7">
    <location>
        <begin position="238"/>
        <end position="389"/>
    </location>
</feature>
<protein>
    <recommendedName>
        <fullName evidence="10">Chalcone synthase</fullName>
    </recommendedName>
</protein>
<sequence length="393" mass="43419">MTIIQDIQGSQRANGLATILAIGTANPPNVMYQDEFPNFYFRAANNEHKIDLKNKFKRICEGSMVKKRHMVLTEEMLRKNPHICDPNASSFDTCQDILATEVPKLGKEAAIQAIKDWDQRKSKITHVVFCTSCGVDLPGVDFRLTKLLGLKPSINRFMLYSQGCHAGGTVLRFVRDIAENNRGARVLVVCSESMVVCFHGPTETNMASMVGAALFGDGAVAVIVGADPDEFIERPIFQIVRATQTYLPNSEDAVAGPLREIGMDLTLRKDTPELISKDIDKVLEEALSEFGIKIDDWNSIFWAVHPGGPAILDQVEAKLGLKEDKFNATRHVMNEFGNMFSASVLFVLDELRKRSLKERKATTGEGLEWGLLLGLGPGITVETVMLRSVALHG</sequence>